<comment type="caution">
    <text evidence="12">The sequence shown here is derived from an EMBL/GenBank/DDBJ whole genome shotgun (WGS) entry which is preliminary data.</text>
</comment>
<dbReference type="PROSITE" id="PS50893">
    <property type="entry name" value="ABC_TRANSPORTER_2"/>
    <property type="match status" value="1"/>
</dbReference>
<keyword evidence="10" id="KW-0472">Membrane</keyword>
<dbReference type="SUPFAM" id="SSF52540">
    <property type="entry name" value="P-loop containing nucleoside triphosphate hydrolases"/>
    <property type="match status" value="1"/>
</dbReference>
<feature type="domain" description="ABC transporter" evidence="11">
    <location>
        <begin position="6"/>
        <end position="236"/>
    </location>
</feature>
<name>A0ABP8V062_9GAMM</name>
<protein>
    <submittedName>
        <fullName evidence="12">ABC transporter ATP-binding protein</fullName>
    </submittedName>
</protein>
<dbReference type="PANTHER" id="PTHR42781:SF5">
    <property type="entry name" value="PUTRESCINE TRANSPORT ATP-BINDING PROTEIN POTG"/>
    <property type="match status" value="1"/>
</dbReference>
<evidence type="ECO:0000256" key="9">
    <source>
        <dbReference type="ARBA" id="ARBA00023065"/>
    </source>
</evidence>
<evidence type="ECO:0000256" key="1">
    <source>
        <dbReference type="ARBA" id="ARBA00022448"/>
    </source>
</evidence>
<dbReference type="InterPro" id="IPR017871">
    <property type="entry name" value="ABC_transporter-like_CS"/>
</dbReference>
<dbReference type="GO" id="GO:0005524">
    <property type="term" value="F:ATP binding"/>
    <property type="evidence" value="ECO:0007669"/>
    <property type="project" value="UniProtKB-KW"/>
</dbReference>
<dbReference type="InterPro" id="IPR008995">
    <property type="entry name" value="Mo/tungstate-bd_C_term_dom"/>
</dbReference>
<evidence type="ECO:0000256" key="3">
    <source>
        <dbReference type="ARBA" id="ARBA00022496"/>
    </source>
</evidence>
<evidence type="ECO:0000256" key="5">
    <source>
        <dbReference type="ARBA" id="ARBA00022741"/>
    </source>
</evidence>
<accession>A0ABP8V062</accession>
<evidence type="ECO:0000256" key="6">
    <source>
        <dbReference type="ARBA" id="ARBA00022840"/>
    </source>
</evidence>
<proteinExistence type="predicted"/>
<dbReference type="Proteomes" id="UP001500604">
    <property type="component" value="Unassembled WGS sequence"/>
</dbReference>
<evidence type="ECO:0000259" key="11">
    <source>
        <dbReference type="PROSITE" id="PS50893"/>
    </source>
</evidence>
<keyword evidence="4" id="KW-0997">Cell inner membrane</keyword>
<dbReference type="InterPro" id="IPR003593">
    <property type="entry name" value="AAA+_ATPase"/>
</dbReference>
<keyword evidence="7" id="KW-1278">Translocase</keyword>
<dbReference type="PANTHER" id="PTHR42781">
    <property type="entry name" value="SPERMIDINE/PUTRESCINE IMPORT ATP-BINDING PROTEIN POTA"/>
    <property type="match status" value="1"/>
</dbReference>
<evidence type="ECO:0000256" key="10">
    <source>
        <dbReference type="ARBA" id="ARBA00023136"/>
    </source>
</evidence>
<dbReference type="Gene3D" id="3.40.50.300">
    <property type="entry name" value="P-loop containing nucleotide triphosphate hydrolases"/>
    <property type="match status" value="1"/>
</dbReference>
<evidence type="ECO:0000256" key="7">
    <source>
        <dbReference type="ARBA" id="ARBA00022967"/>
    </source>
</evidence>
<dbReference type="Gene3D" id="2.40.50.100">
    <property type="match status" value="1"/>
</dbReference>
<dbReference type="InterPro" id="IPR050093">
    <property type="entry name" value="ABC_SmlMolc_Importer"/>
</dbReference>
<keyword evidence="2" id="KW-1003">Cell membrane</keyword>
<gene>
    <name evidence="12" type="ORF">GCM10023116_07690</name>
</gene>
<keyword evidence="3" id="KW-0410">Iron transport</keyword>
<dbReference type="SMART" id="SM00382">
    <property type="entry name" value="AAA"/>
    <property type="match status" value="1"/>
</dbReference>
<evidence type="ECO:0000313" key="12">
    <source>
        <dbReference type="EMBL" id="GAA4648500.1"/>
    </source>
</evidence>
<dbReference type="EMBL" id="BAABFL010000080">
    <property type="protein sequence ID" value="GAA4648500.1"/>
    <property type="molecule type" value="Genomic_DNA"/>
</dbReference>
<dbReference type="Pfam" id="PF00005">
    <property type="entry name" value="ABC_tran"/>
    <property type="match status" value="1"/>
</dbReference>
<keyword evidence="9" id="KW-0406">Ion transport</keyword>
<organism evidence="12 13">
    <name type="scientific">Kistimonas scapharcae</name>
    <dbReference type="NCBI Taxonomy" id="1036133"/>
    <lineage>
        <taxon>Bacteria</taxon>
        <taxon>Pseudomonadati</taxon>
        <taxon>Pseudomonadota</taxon>
        <taxon>Gammaproteobacteria</taxon>
        <taxon>Oceanospirillales</taxon>
        <taxon>Endozoicomonadaceae</taxon>
        <taxon>Kistimonas</taxon>
    </lineage>
</organism>
<keyword evidence="5" id="KW-0547">Nucleotide-binding</keyword>
<dbReference type="SUPFAM" id="SSF50331">
    <property type="entry name" value="MOP-like"/>
    <property type="match status" value="1"/>
</dbReference>
<keyword evidence="6 12" id="KW-0067">ATP-binding</keyword>
<evidence type="ECO:0000256" key="4">
    <source>
        <dbReference type="ARBA" id="ARBA00022519"/>
    </source>
</evidence>
<evidence type="ECO:0000256" key="2">
    <source>
        <dbReference type="ARBA" id="ARBA00022475"/>
    </source>
</evidence>
<dbReference type="InterPro" id="IPR015853">
    <property type="entry name" value="ABC_transpr_FbpC"/>
</dbReference>
<dbReference type="CDD" id="cd03259">
    <property type="entry name" value="ABC_Carb_Solutes_like"/>
    <property type="match status" value="1"/>
</dbReference>
<dbReference type="RefSeq" id="WP_345194157.1">
    <property type="nucleotide sequence ID" value="NZ_BAABFL010000080.1"/>
</dbReference>
<reference evidence="13" key="1">
    <citation type="journal article" date="2019" name="Int. J. Syst. Evol. Microbiol.">
        <title>The Global Catalogue of Microorganisms (GCM) 10K type strain sequencing project: providing services to taxonomists for standard genome sequencing and annotation.</title>
        <authorList>
            <consortium name="The Broad Institute Genomics Platform"/>
            <consortium name="The Broad Institute Genome Sequencing Center for Infectious Disease"/>
            <person name="Wu L."/>
            <person name="Ma J."/>
        </authorList>
    </citation>
    <scope>NUCLEOTIDE SEQUENCE [LARGE SCALE GENOMIC DNA]</scope>
    <source>
        <strain evidence="13">JCM 17805</strain>
    </source>
</reference>
<dbReference type="InterPro" id="IPR013611">
    <property type="entry name" value="Transp-assoc_OB_typ2"/>
</dbReference>
<evidence type="ECO:0000256" key="8">
    <source>
        <dbReference type="ARBA" id="ARBA00023004"/>
    </source>
</evidence>
<evidence type="ECO:0000313" key="13">
    <source>
        <dbReference type="Proteomes" id="UP001500604"/>
    </source>
</evidence>
<dbReference type="Pfam" id="PF08402">
    <property type="entry name" value="TOBE_2"/>
    <property type="match status" value="1"/>
</dbReference>
<dbReference type="PROSITE" id="PS00211">
    <property type="entry name" value="ABC_TRANSPORTER_1"/>
    <property type="match status" value="1"/>
</dbReference>
<keyword evidence="1" id="KW-0813">Transport</keyword>
<sequence length="344" mass="37385">MTPHLLTVDTLSCHYGSHAAVDAVSFVIEKGEAACLLGPSGCGKTTTLRAIAGFERITAGSILLAGTALSTPDFQIPPEKRHLGMVFQDYALFPHLTIRDNIAFGIHKQANCKATVDRLLDLTGLTAMAKRYPHELSGGQQQRVALARALAPEPRLLLLDEPFSNLDAELRTSLAREVRDILQAAQISAILVTHDQDEAFSFADKIGVMHNGKLLQWDTPENLYDAPATAFTARFIGEGCLIPGKVIDGHIKTELGSLPNPHSHPENRTIEVLVRPDHLSLETQSPYKGQVVRRTFQGSHTLLHIALPSSQVITVTVPGKTSLNSGDETGLRLNEEVLSTYLVD</sequence>
<dbReference type="InterPro" id="IPR027417">
    <property type="entry name" value="P-loop_NTPase"/>
</dbReference>
<keyword evidence="13" id="KW-1185">Reference proteome</keyword>
<keyword evidence="8" id="KW-0408">Iron</keyword>
<dbReference type="InterPro" id="IPR003439">
    <property type="entry name" value="ABC_transporter-like_ATP-bd"/>
</dbReference>